<sequence length="253" mass="28446">MALKAIIFDVDGTLANTEHDVHLKAFNEAFDFFELDWYWDSELYGELLSVSGGKERLSHFIQKYNPKLTSPLTKDDIAKIHKKKTDIFINKITDGYISLRVGVERLINDALDNHLRLAIATTTSYENVKAILVSALGEEALNNFEIIAAGDIVDKKKPSPEIYNYVLEKMNLNANECIAIEDSEIGFNSSSAAGLRTLITVSEYTMTKNFEGALVVLDHLGEESQPFWIINGPLSSHTMVSVDYIKELYECTR</sequence>
<dbReference type="SUPFAM" id="SSF56784">
    <property type="entry name" value="HAD-like"/>
    <property type="match status" value="1"/>
</dbReference>
<dbReference type="Proteomes" id="UP000068905">
    <property type="component" value="Chromosome"/>
</dbReference>
<name>A0A0M4M278_9GAMM</name>
<dbReference type="InterPro" id="IPR041492">
    <property type="entry name" value="HAD_2"/>
</dbReference>
<dbReference type="STRING" id="1125411.W908_03090"/>
<dbReference type="AlphaFoldDB" id="A0A0M4M278"/>
<dbReference type="InterPro" id="IPR044999">
    <property type="entry name" value="CbbY-like"/>
</dbReference>
<dbReference type="RefSeq" id="WP_053819880.1">
    <property type="nucleotide sequence ID" value="NZ_CP006911.1"/>
</dbReference>
<evidence type="ECO:0000313" key="2">
    <source>
        <dbReference type="Proteomes" id="UP000068905"/>
    </source>
</evidence>
<proteinExistence type="predicted"/>
<dbReference type="GO" id="GO:0016787">
    <property type="term" value="F:hydrolase activity"/>
    <property type="evidence" value="ECO:0007669"/>
    <property type="project" value="InterPro"/>
</dbReference>
<dbReference type="Gene3D" id="1.10.150.240">
    <property type="entry name" value="Putative phosphatase, domain 2"/>
    <property type="match status" value="1"/>
</dbReference>
<dbReference type="SFLD" id="SFLDG01135">
    <property type="entry name" value="C1.5.6:_HAD__Beta-PGM__Phospha"/>
    <property type="match status" value="1"/>
</dbReference>
<dbReference type="Pfam" id="PF13419">
    <property type="entry name" value="HAD_2"/>
    <property type="match status" value="1"/>
</dbReference>
<dbReference type="PANTHER" id="PTHR42896:SF2">
    <property type="entry name" value="CBBY-LIKE PROTEIN"/>
    <property type="match status" value="1"/>
</dbReference>
<dbReference type="EMBL" id="CP006911">
    <property type="protein sequence ID" value="ALE01667.1"/>
    <property type="molecule type" value="Genomic_DNA"/>
</dbReference>
<organism evidence="1 2">
    <name type="scientific">Candidatus Pseudothioglobus singularis PS1</name>
    <dbReference type="NCBI Taxonomy" id="1125411"/>
    <lineage>
        <taxon>Bacteria</taxon>
        <taxon>Pseudomonadati</taxon>
        <taxon>Pseudomonadota</taxon>
        <taxon>Gammaproteobacteria</taxon>
        <taxon>Candidatus Pseudothioglobaceae</taxon>
        <taxon>Candidatus Pseudothioglobus</taxon>
    </lineage>
</organism>
<dbReference type="SFLD" id="SFLDF00035">
    <property type="entry name" value="phosphoglycolate_phosphatase"/>
    <property type="match status" value="1"/>
</dbReference>
<dbReference type="SFLD" id="SFLDS00003">
    <property type="entry name" value="Haloacid_Dehalogenase"/>
    <property type="match status" value="1"/>
</dbReference>
<protein>
    <submittedName>
        <fullName evidence="1">CbbY</fullName>
    </submittedName>
</protein>
<reference evidence="1 2" key="1">
    <citation type="journal article" date="2015" name="Genome Announc.">
        <title>Genome Sequence of 'Candidatus Thioglobus singularis' Strain PS1, a Mixotroph from the SUP05 Clade of Marine Gammaproteobacteria.</title>
        <authorList>
            <person name="Marshall K.T."/>
            <person name="Morris R.M."/>
        </authorList>
    </citation>
    <scope>NUCLEOTIDE SEQUENCE [LARGE SCALE GENOMIC DNA]</scope>
    <source>
        <strain evidence="1 2">PS1</strain>
    </source>
</reference>
<dbReference type="InterPro" id="IPR006439">
    <property type="entry name" value="HAD-SF_hydro_IA"/>
</dbReference>
<dbReference type="KEGG" id="tsn:W908_03090"/>
<accession>A0A0M4M278</accession>
<dbReference type="SFLD" id="SFLDG01129">
    <property type="entry name" value="C1.5:_HAD__Beta-PGM__Phosphata"/>
    <property type="match status" value="1"/>
</dbReference>
<dbReference type="InterPro" id="IPR023214">
    <property type="entry name" value="HAD_sf"/>
</dbReference>
<dbReference type="NCBIfam" id="TIGR01509">
    <property type="entry name" value="HAD-SF-IA-v3"/>
    <property type="match status" value="1"/>
</dbReference>
<dbReference type="PANTHER" id="PTHR42896">
    <property type="entry name" value="XYLULOSE-1,5-BISPHOSPHATE (XUBP) PHOSPHATASE"/>
    <property type="match status" value="1"/>
</dbReference>
<dbReference type="InterPro" id="IPR036412">
    <property type="entry name" value="HAD-like_sf"/>
</dbReference>
<evidence type="ECO:0000313" key="1">
    <source>
        <dbReference type="EMBL" id="ALE01667.1"/>
    </source>
</evidence>
<dbReference type="InterPro" id="IPR023198">
    <property type="entry name" value="PGP-like_dom2"/>
</dbReference>
<keyword evidence="2" id="KW-1185">Reference proteome</keyword>
<gene>
    <name evidence="1" type="ORF">W908_03090</name>
</gene>
<dbReference type="PATRIC" id="fig|1125411.7.peg.603"/>
<dbReference type="PRINTS" id="PR00413">
    <property type="entry name" value="HADHALOGNASE"/>
</dbReference>
<dbReference type="Gene3D" id="3.40.50.1000">
    <property type="entry name" value="HAD superfamily/HAD-like"/>
    <property type="match status" value="1"/>
</dbReference>
<dbReference type="OrthoDB" id="9782449at2"/>